<evidence type="ECO:0000313" key="12">
    <source>
        <dbReference type="Proteomes" id="UP000504638"/>
    </source>
</evidence>
<keyword evidence="12" id="KW-1185">Reference proteome</keyword>
<dbReference type="GeneID" id="54418591"/>
<evidence type="ECO:0000256" key="6">
    <source>
        <dbReference type="ARBA" id="ARBA00023242"/>
    </source>
</evidence>
<feature type="compositionally biased region" description="Pro residues" evidence="8">
    <location>
        <begin position="231"/>
        <end position="240"/>
    </location>
</feature>
<feature type="compositionally biased region" description="Basic and acidic residues" evidence="8">
    <location>
        <begin position="367"/>
        <end position="400"/>
    </location>
</feature>
<gene>
    <name evidence="11 13" type="ORF">P152DRAFT_447977</name>
</gene>
<dbReference type="RefSeq" id="XP_033536274.1">
    <property type="nucleotide sequence ID" value="XM_033678021.1"/>
</dbReference>
<dbReference type="GO" id="GO:0006369">
    <property type="term" value="P:termination of RNA polymerase II transcription"/>
    <property type="evidence" value="ECO:0007669"/>
    <property type="project" value="UniProtKB-ARBA"/>
</dbReference>
<dbReference type="AlphaFoldDB" id="A0A6G1G9E9"/>
<organism evidence="11">
    <name type="scientific">Eremomyces bilateralis CBS 781.70</name>
    <dbReference type="NCBI Taxonomy" id="1392243"/>
    <lineage>
        <taxon>Eukaryota</taxon>
        <taxon>Fungi</taxon>
        <taxon>Dikarya</taxon>
        <taxon>Ascomycota</taxon>
        <taxon>Pezizomycotina</taxon>
        <taxon>Dothideomycetes</taxon>
        <taxon>Dothideomycetes incertae sedis</taxon>
        <taxon>Eremomycetales</taxon>
        <taxon>Eremomycetaceae</taxon>
        <taxon>Eremomyces</taxon>
    </lineage>
</organism>
<evidence type="ECO:0000313" key="11">
    <source>
        <dbReference type="EMBL" id="KAF1814643.1"/>
    </source>
</evidence>
<reference evidence="13" key="2">
    <citation type="submission" date="2020-04" db="EMBL/GenBank/DDBJ databases">
        <authorList>
            <consortium name="NCBI Genome Project"/>
        </authorList>
    </citation>
    <scope>NUCLEOTIDE SEQUENCE</scope>
    <source>
        <strain evidence="13">CBS 781.70</strain>
    </source>
</reference>
<dbReference type="FunFam" id="1.25.40.90:FF:000026">
    <property type="entry name" value="RNA binding protein Nrd1"/>
    <property type="match status" value="1"/>
</dbReference>
<dbReference type="SUPFAM" id="SSF48464">
    <property type="entry name" value="ENTH/VHS domain"/>
    <property type="match status" value="1"/>
</dbReference>
<dbReference type="InterPro" id="IPR008942">
    <property type="entry name" value="ENTH_VHS"/>
</dbReference>
<dbReference type="CDD" id="cd16984">
    <property type="entry name" value="CID_Nrd1_like"/>
    <property type="match status" value="1"/>
</dbReference>
<accession>A0A6G1G9E9</accession>
<dbReference type="GO" id="GO:0010629">
    <property type="term" value="P:negative regulation of gene expression"/>
    <property type="evidence" value="ECO:0007669"/>
    <property type="project" value="UniProtKB-ARBA"/>
</dbReference>
<keyword evidence="4 7" id="KW-0694">RNA-binding</keyword>
<dbReference type="Gene3D" id="3.30.70.330">
    <property type="match status" value="1"/>
</dbReference>
<dbReference type="PROSITE" id="PS51391">
    <property type="entry name" value="CID"/>
    <property type="match status" value="1"/>
</dbReference>
<dbReference type="InterPro" id="IPR048892">
    <property type="entry name" value="Nrd1_Seb1_dom2"/>
</dbReference>
<dbReference type="FunFam" id="3.30.70.330:FF:000397">
    <property type="entry name" value="RNA binding protein Nrd1"/>
    <property type="match status" value="1"/>
</dbReference>
<dbReference type="InterPro" id="IPR006569">
    <property type="entry name" value="CID_dom"/>
</dbReference>
<evidence type="ECO:0000256" key="4">
    <source>
        <dbReference type="ARBA" id="ARBA00022884"/>
    </source>
</evidence>
<evidence type="ECO:0000313" key="13">
    <source>
        <dbReference type="RefSeq" id="XP_033536274.1"/>
    </source>
</evidence>
<dbReference type="SMART" id="SM00360">
    <property type="entry name" value="RRM"/>
    <property type="match status" value="1"/>
</dbReference>
<evidence type="ECO:0000256" key="7">
    <source>
        <dbReference type="PROSITE-ProRule" id="PRU00176"/>
    </source>
</evidence>
<feature type="region of interest" description="Disordered" evidence="8">
    <location>
        <begin position="224"/>
        <end position="301"/>
    </location>
</feature>
<keyword evidence="6" id="KW-0539">Nucleus</keyword>
<protein>
    <recommendedName>
        <fullName evidence="14">RNA binding protein Nrd1</fullName>
    </recommendedName>
</protein>
<keyword evidence="5" id="KW-0508">mRNA splicing</keyword>
<dbReference type="Proteomes" id="UP000504638">
    <property type="component" value="Unplaced"/>
</dbReference>
<name>A0A6G1G9E9_9PEZI</name>
<feature type="domain" description="CID" evidence="10">
    <location>
        <begin position="1"/>
        <end position="153"/>
    </location>
</feature>
<evidence type="ECO:0000256" key="5">
    <source>
        <dbReference type="ARBA" id="ARBA00023187"/>
    </source>
</evidence>
<keyword evidence="2" id="KW-0597">Phosphoprotein</keyword>
<dbReference type="OrthoDB" id="79367at2759"/>
<dbReference type="PANTHER" id="PTHR14089">
    <property type="entry name" value="PRE-MRNA-SPLICING FACTOR RBM22"/>
    <property type="match status" value="1"/>
</dbReference>
<feature type="compositionally biased region" description="Basic and acidic residues" evidence="8">
    <location>
        <begin position="415"/>
        <end position="437"/>
    </location>
</feature>
<dbReference type="GO" id="GO:0031124">
    <property type="term" value="P:mRNA 3'-end processing"/>
    <property type="evidence" value="ECO:0007669"/>
    <property type="project" value="UniProtKB-ARBA"/>
</dbReference>
<dbReference type="InterPro" id="IPR012677">
    <property type="entry name" value="Nucleotide-bd_a/b_plait_sf"/>
</dbReference>
<dbReference type="GO" id="GO:0000974">
    <property type="term" value="C:Prp19 complex"/>
    <property type="evidence" value="ECO:0007669"/>
    <property type="project" value="TreeGrafter"/>
</dbReference>
<dbReference type="Pfam" id="PF04818">
    <property type="entry name" value="CID"/>
    <property type="match status" value="1"/>
</dbReference>
<feature type="compositionally biased region" description="Low complexity" evidence="8">
    <location>
        <begin position="274"/>
        <end position="301"/>
    </location>
</feature>
<dbReference type="PANTHER" id="PTHR14089:SF2">
    <property type="entry name" value="PRE-MRNA-SPLICING FACTOR CWC2"/>
    <property type="match status" value="1"/>
</dbReference>
<reference evidence="13" key="3">
    <citation type="submission" date="2025-04" db="UniProtKB">
        <authorList>
            <consortium name="RefSeq"/>
        </authorList>
    </citation>
    <scope>IDENTIFICATION</scope>
    <source>
        <strain evidence="13">CBS 781.70</strain>
    </source>
</reference>
<dbReference type="PROSITE" id="PS50102">
    <property type="entry name" value="RRM"/>
    <property type="match status" value="1"/>
</dbReference>
<evidence type="ECO:0000256" key="2">
    <source>
        <dbReference type="ARBA" id="ARBA00022553"/>
    </source>
</evidence>
<evidence type="ECO:0000256" key="8">
    <source>
        <dbReference type="SAM" id="MobiDB-lite"/>
    </source>
</evidence>
<dbReference type="InterPro" id="IPR000504">
    <property type="entry name" value="RRM_dom"/>
</dbReference>
<feature type="region of interest" description="Disordered" evidence="8">
    <location>
        <begin position="619"/>
        <end position="691"/>
    </location>
</feature>
<feature type="region of interest" description="Disordered" evidence="8">
    <location>
        <begin position="161"/>
        <end position="209"/>
    </location>
</feature>
<feature type="region of interest" description="Disordered" evidence="8">
    <location>
        <begin position="331"/>
        <end position="465"/>
    </location>
</feature>
<dbReference type="SUPFAM" id="SSF54928">
    <property type="entry name" value="RNA-binding domain, RBD"/>
    <property type="match status" value="1"/>
</dbReference>
<feature type="domain" description="RRM" evidence="9">
    <location>
        <begin position="480"/>
        <end position="547"/>
    </location>
</feature>
<evidence type="ECO:0000256" key="1">
    <source>
        <dbReference type="ARBA" id="ARBA00004123"/>
    </source>
</evidence>
<comment type="subcellular location">
    <subcellularLocation>
        <location evidence="1">Nucleus</location>
    </subcellularLocation>
</comment>
<dbReference type="Gene3D" id="1.25.40.90">
    <property type="match status" value="1"/>
</dbReference>
<feature type="compositionally biased region" description="Low complexity" evidence="8">
    <location>
        <begin position="191"/>
        <end position="208"/>
    </location>
</feature>
<dbReference type="Pfam" id="PF00076">
    <property type="entry name" value="RRM_1"/>
    <property type="match status" value="1"/>
</dbReference>
<proteinExistence type="predicted"/>
<reference evidence="11 13" key="1">
    <citation type="submission" date="2020-01" db="EMBL/GenBank/DDBJ databases">
        <authorList>
            <consortium name="DOE Joint Genome Institute"/>
            <person name="Haridas S."/>
            <person name="Albert R."/>
            <person name="Binder M."/>
            <person name="Bloem J."/>
            <person name="Labutti K."/>
            <person name="Salamov A."/>
            <person name="Andreopoulos B."/>
            <person name="Baker S.E."/>
            <person name="Barry K."/>
            <person name="Bills G."/>
            <person name="Bluhm B.H."/>
            <person name="Cannon C."/>
            <person name="Castanera R."/>
            <person name="Culley D.E."/>
            <person name="Daum C."/>
            <person name="Ezra D."/>
            <person name="Gonzalez J.B."/>
            <person name="Henrissat B."/>
            <person name="Kuo A."/>
            <person name="Liang C."/>
            <person name="Lipzen A."/>
            <person name="Lutzoni F."/>
            <person name="Magnuson J."/>
            <person name="Mondo S."/>
            <person name="Nolan M."/>
            <person name="Ohm R."/>
            <person name="Pangilinan J."/>
            <person name="Park H.-J."/>
            <person name="Ramirez L."/>
            <person name="Alfaro M."/>
            <person name="Sun H."/>
            <person name="Tritt A."/>
            <person name="Yoshinaga Y."/>
            <person name="Zwiers L.-H."/>
            <person name="Turgeon B.G."/>
            <person name="Goodwin S.B."/>
            <person name="Spatafora J.W."/>
            <person name="Crous P.W."/>
            <person name="Grigoriev I.V."/>
        </authorList>
    </citation>
    <scope>NUCLEOTIDE SEQUENCE</scope>
    <source>
        <strain evidence="11 13">CBS 781.70</strain>
    </source>
</reference>
<feature type="compositionally biased region" description="Pro residues" evidence="8">
    <location>
        <begin position="656"/>
        <end position="668"/>
    </location>
</feature>
<dbReference type="GO" id="GO:0017070">
    <property type="term" value="F:U6 snRNA binding"/>
    <property type="evidence" value="ECO:0007669"/>
    <property type="project" value="TreeGrafter"/>
</dbReference>
<dbReference type="Pfam" id="PF21380">
    <property type="entry name" value="Nrd1-Seb1_dom2"/>
    <property type="match status" value="1"/>
</dbReference>
<evidence type="ECO:0000256" key="3">
    <source>
        <dbReference type="ARBA" id="ARBA00022728"/>
    </source>
</evidence>
<evidence type="ECO:0000259" key="10">
    <source>
        <dbReference type="PROSITE" id="PS51391"/>
    </source>
</evidence>
<dbReference type="InterPro" id="IPR039171">
    <property type="entry name" value="Cwc2/Slt11"/>
</dbReference>
<keyword evidence="3" id="KW-0747">Spliceosome</keyword>
<dbReference type="SMART" id="SM00582">
    <property type="entry name" value="RPR"/>
    <property type="match status" value="1"/>
</dbReference>
<keyword evidence="3" id="KW-0507">mRNA processing</keyword>
<dbReference type="GO" id="GO:0071007">
    <property type="term" value="C:U2-type catalytic step 2 spliceosome"/>
    <property type="evidence" value="ECO:0007669"/>
    <property type="project" value="TreeGrafter"/>
</dbReference>
<sequence>MSAPDEVANLLQSLQTLKAPGVTKTKIEAITALCIANIKSESALVHKIASHFQRTLPTHKLGVLYVVDSVTRQWIEKARLSGQALGAAAPEGTFASGVHKMTELLPVLMNELLQVAPDNQKEKISKLIDIWERGSTFPRPMLAGFKEKLASSSSRKRFLKRVDSMSVPNESPTVLPQTSTPVPANNPVGYQQTAPAAAPQQTPAAQPAKQLSAVELLAALVPQSQQSIPQAPQPTQPPVPQASNYGRQQPQPSYPGAVNGSNGFAPPSQGISYSGPAPAQPAAQSTAGAAPPNGNAHPDPAQLLKLLQGLAAANLPPEQIAQILSSMGVTQLPNLAPPTPAAQYPPSAPQGPADYSRPDTNGSQYPRDPRAPDRPDYREPRGRSRSPDYQRRSPLARRDSPTYGVYDPNTVGREGPGHGYDRRDRGPPRRGGGDYRQRSPMGSGRDRQPTPQAAPPRAPGQKFMDWDRSIPRNHIKVLSRTLFVGGVTGNEGEIHRIFSRFGTVQSVIVNSERRHAFVKMANRQDALNAKSGMDRETDPEVLHKARSTRWGVGFGPRECNDYNSGVSIIPLDALTDADRKWMLTAEFGGSGGRPIESGMVVEEPDIEIGAGVSSKAISRRVVADPGAPRRGPPPRDQGPRDQGPGPRPRYGDRPSRPTPPRRASPAPRPEANTVGVPPQIPQFGFQMPGFR</sequence>
<evidence type="ECO:0008006" key="14">
    <source>
        <dbReference type="Google" id="ProtNLM"/>
    </source>
</evidence>
<dbReference type="InterPro" id="IPR035979">
    <property type="entry name" value="RBD_domain_sf"/>
</dbReference>
<feature type="compositionally biased region" description="Polar residues" evidence="8">
    <location>
        <begin position="166"/>
        <end position="183"/>
    </location>
</feature>
<dbReference type="GO" id="GO:0036002">
    <property type="term" value="F:pre-mRNA binding"/>
    <property type="evidence" value="ECO:0007669"/>
    <property type="project" value="TreeGrafter"/>
</dbReference>
<dbReference type="GO" id="GO:0071006">
    <property type="term" value="C:U2-type catalytic step 1 spliceosome"/>
    <property type="evidence" value="ECO:0007669"/>
    <property type="project" value="TreeGrafter"/>
</dbReference>
<dbReference type="GO" id="GO:0008380">
    <property type="term" value="P:RNA splicing"/>
    <property type="evidence" value="ECO:0007669"/>
    <property type="project" value="UniProtKB-KW"/>
</dbReference>
<dbReference type="GO" id="GO:0031126">
    <property type="term" value="P:sno(s)RNA 3'-end processing"/>
    <property type="evidence" value="ECO:0007669"/>
    <property type="project" value="UniProtKB-ARBA"/>
</dbReference>
<evidence type="ECO:0000259" key="9">
    <source>
        <dbReference type="PROSITE" id="PS50102"/>
    </source>
</evidence>
<dbReference type="EMBL" id="ML975153">
    <property type="protein sequence ID" value="KAF1814643.1"/>
    <property type="molecule type" value="Genomic_DNA"/>
</dbReference>